<evidence type="ECO:0000256" key="1">
    <source>
        <dbReference type="ARBA" id="ARBA00007358"/>
    </source>
</evidence>
<comment type="similarity">
    <text evidence="1">Belongs to the iron-containing alcohol dehydrogenase family.</text>
</comment>
<name>A0ABY5L4M6_9CELL</name>
<feature type="domain" description="Alcohol dehydrogenase iron-type/glycerol dehydrogenase GldA" evidence="3">
    <location>
        <begin position="33"/>
        <end position="190"/>
    </location>
</feature>
<dbReference type="EMBL" id="CP101988">
    <property type="protein sequence ID" value="UUI76522.1"/>
    <property type="molecule type" value="Genomic_DNA"/>
</dbReference>
<proteinExistence type="inferred from homology"/>
<protein>
    <submittedName>
        <fullName evidence="4">Iron-containing alcohol dehydrogenase</fullName>
    </submittedName>
</protein>
<gene>
    <name evidence="4" type="ORF">NP064_06450</name>
</gene>
<evidence type="ECO:0000256" key="2">
    <source>
        <dbReference type="ARBA" id="ARBA00023002"/>
    </source>
</evidence>
<evidence type="ECO:0000313" key="4">
    <source>
        <dbReference type="EMBL" id="UUI76522.1"/>
    </source>
</evidence>
<evidence type="ECO:0000259" key="3">
    <source>
        <dbReference type="Pfam" id="PF00465"/>
    </source>
</evidence>
<keyword evidence="2" id="KW-0560">Oxidoreductase</keyword>
<dbReference type="InterPro" id="IPR039697">
    <property type="entry name" value="Alcohol_dehydrogenase_Fe"/>
</dbReference>
<dbReference type="PANTHER" id="PTHR11496">
    <property type="entry name" value="ALCOHOL DEHYDROGENASE"/>
    <property type="match status" value="1"/>
</dbReference>
<evidence type="ECO:0000313" key="5">
    <source>
        <dbReference type="Proteomes" id="UP001316189"/>
    </source>
</evidence>
<dbReference type="Pfam" id="PF00465">
    <property type="entry name" value="Fe-ADH"/>
    <property type="match status" value="1"/>
</dbReference>
<reference evidence="4 5" key="1">
    <citation type="submission" date="2022-07" db="EMBL/GenBank/DDBJ databases">
        <title>Novel species in genus cellulomonas.</title>
        <authorList>
            <person name="Ye L."/>
        </authorList>
    </citation>
    <scope>NUCLEOTIDE SEQUENCE [LARGE SCALE GENOMIC DNA]</scope>
    <source>
        <strain evidence="5">zg-Y338</strain>
    </source>
</reference>
<organism evidence="4 5">
    <name type="scientific">Cellulomonas chengniuliangii</name>
    <dbReference type="NCBI Taxonomy" id="2968084"/>
    <lineage>
        <taxon>Bacteria</taxon>
        <taxon>Bacillati</taxon>
        <taxon>Actinomycetota</taxon>
        <taxon>Actinomycetes</taxon>
        <taxon>Micrococcales</taxon>
        <taxon>Cellulomonadaceae</taxon>
        <taxon>Cellulomonas</taxon>
    </lineage>
</organism>
<keyword evidence="5" id="KW-1185">Reference proteome</keyword>
<dbReference type="InterPro" id="IPR001670">
    <property type="entry name" value="ADH_Fe/GldA"/>
</dbReference>
<dbReference type="Gene3D" id="3.40.50.1970">
    <property type="match status" value="1"/>
</dbReference>
<dbReference type="RefSeq" id="WP_227568804.1">
    <property type="nucleotide sequence ID" value="NZ_CP101988.1"/>
</dbReference>
<sequence length="420" mass="43618">MPTPDHPASVLRWGGGATWWAGTGALEAALPSAVRDQRVRVLLDANVAATPAGAALRARIDQVAVRSGASVTYQAHDPAQPATARLVDEVAQEWEQDPVGALLLVGGGSTIDLGVLSLLPADERALLRAGGRSGLVLLPETPRDVGRPTCVAIPTTLGTGAETSAVACVDHGGKRLVVGAWLRPDVSICDEAATDGLPERLVREAVVEIMARLVVPFAATSHGVAAHPLSTALGDEVLLADLRVLLRAADQLRTSPTSDALLRMTIAAVSAHTHGGWANVGRASFSSPVWFVGTELSHVLGVSKATATALLLPTWAELVLAGRPGWGDADRLRQLAATLDPGADPADVVRRTCALVVPPAPLDAHRLDDEDVVGDVADRCMRRWGGGLPMLAGLVRADVEALVGGALSRTRREGAVLCSI</sequence>
<accession>A0ABY5L4M6</accession>
<dbReference type="SUPFAM" id="SSF56796">
    <property type="entry name" value="Dehydroquinate synthase-like"/>
    <property type="match status" value="1"/>
</dbReference>
<dbReference type="PANTHER" id="PTHR11496:SF102">
    <property type="entry name" value="ALCOHOL DEHYDROGENASE 4"/>
    <property type="match status" value="1"/>
</dbReference>
<dbReference type="Proteomes" id="UP001316189">
    <property type="component" value="Chromosome"/>
</dbReference>